<keyword evidence="3" id="KW-1185">Reference proteome</keyword>
<feature type="compositionally biased region" description="Polar residues" evidence="1">
    <location>
        <begin position="90"/>
        <end position="100"/>
    </location>
</feature>
<feature type="compositionally biased region" description="Polar residues" evidence="1">
    <location>
        <begin position="108"/>
        <end position="117"/>
    </location>
</feature>
<comment type="caution">
    <text evidence="2">The sequence shown here is derived from an EMBL/GenBank/DDBJ whole genome shotgun (WGS) entry which is preliminary data.</text>
</comment>
<feature type="non-terminal residue" evidence="2">
    <location>
        <position position="1"/>
    </location>
</feature>
<reference evidence="2 3" key="1">
    <citation type="submission" date="2018-05" db="EMBL/GenBank/DDBJ databases">
        <title>Draft genome sequence of Scytalidium lignicola DSM 105466, a ubiquitous saprotrophic fungus.</title>
        <authorList>
            <person name="Buettner E."/>
            <person name="Gebauer A.M."/>
            <person name="Hofrichter M."/>
            <person name="Liers C."/>
            <person name="Kellner H."/>
        </authorList>
    </citation>
    <scope>NUCLEOTIDE SEQUENCE [LARGE SCALE GENOMIC DNA]</scope>
    <source>
        <strain evidence="2 3">DSM 105466</strain>
    </source>
</reference>
<protein>
    <submittedName>
        <fullName evidence="2">Uncharacterized protein</fullName>
    </submittedName>
</protein>
<feature type="region of interest" description="Disordered" evidence="1">
    <location>
        <begin position="63"/>
        <end position="119"/>
    </location>
</feature>
<sequence length="186" mass="20147">MSKTKFISGRQKTTQRPGSQDSGYHERNSFFEDGFNFWNTSAIEFYAWQAVLGKSSPTPKFLETVPATPTSSRSPSPEILLNLEPAPKSQPKSRSYSPANSYKDVTKKGSQVTSPNKSLKEAQIHTLFRSNSPTTPPAATPGTVVTAALGAGQVISDRQSIRSLHSIRSGRLPSSPLVASYSVDSI</sequence>
<evidence type="ECO:0000313" key="2">
    <source>
        <dbReference type="EMBL" id="RFU26186.1"/>
    </source>
</evidence>
<dbReference type="OrthoDB" id="5431149at2759"/>
<evidence type="ECO:0000313" key="3">
    <source>
        <dbReference type="Proteomes" id="UP000258309"/>
    </source>
</evidence>
<proteinExistence type="predicted"/>
<feature type="compositionally biased region" description="Low complexity" evidence="1">
    <location>
        <begin position="64"/>
        <end position="77"/>
    </location>
</feature>
<accession>A0A3E2GYH1</accession>
<organism evidence="2 3">
    <name type="scientific">Scytalidium lignicola</name>
    <name type="common">Hyphomycete</name>
    <dbReference type="NCBI Taxonomy" id="5539"/>
    <lineage>
        <taxon>Eukaryota</taxon>
        <taxon>Fungi</taxon>
        <taxon>Dikarya</taxon>
        <taxon>Ascomycota</taxon>
        <taxon>Pezizomycotina</taxon>
        <taxon>Leotiomycetes</taxon>
        <taxon>Leotiomycetes incertae sedis</taxon>
        <taxon>Scytalidium</taxon>
    </lineage>
</organism>
<feature type="region of interest" description="Disordered" evidence="1">
    <location>
        <begin position="1"/>
        <end position="26"/>
    </location>
</feature>
<name>A0A3E2GYH1_SCYLI</name>
<dbReference type="AlphaFoldDB" id="A0A3E2GYH1"/>
<feature type="non-terminal residue" evidence="2">
    <location>
        <position position="186"/>
    </location>
</feature>
<feature type="compositionally biased region" description="Polar residues" evidence="1">
    <location>
        <begin position="1"/>
        <end position="22"/>
    </location>
</feature>
<dbReference type="EMBL" id="NCSJ02000278">
    <property type="protein sequence ID" value="RFU26186.1"/>
    <property type="molecule type" value="Genomic_DNA"/>
</dbReference>
<evidence type="ECO:0000256" key="1">
    <source>
        <dbReference type="SAM" id="MobiDB-lite"/>
    </source>
</evidence>
<gene>
    <name evidence="2" type="ORF">B7463_g10150</name>
</gene>
<dbReference type="Proteomes" id="UP000258309">
    <property type="component" value="Unassembled WGS sequence"/>
</dbReference>